<dbReference type="Gene3D" id="3.20.20.80">
    <property type="entry name" value="Glycosidases"/>
    <property type="match status" value="1"/>
</dbReference>
<dbReference type="InterPro" id="IPR015020">
    <property type="entry name" value="Rv2525c-like_Glyco_Hydro-like"/>
</dbReference>
<name>A0A7W7LI18_STRNE</name>
<dbReference type="Pfam" id="PF08924">
    <property type="entry name" value="Rv2525c_GlyHyd-like"/>
    <property type="match status" value="1"/>
</dbReference>
<keyword evidence="1" id="KW-0732">Signal</keyword>
<dbReference type="RefSeq" id="WP_184739898.1">
    <property type="nucleotide sequence ID" value="NZ_BMRW01000022.1"/>
</dbReference>
<gene>
    <name evidence="3" type="ORF">FHS38_006675</name>
</gene>
<evidence type="ECO:0000259" key="2">
    <source>
        <dbReference type="Pfam" id="PF08924"/>
    </source>
</evidence>
<sequence>MDRRRKIIGYLVALTAAAVQVVGGAGPASADDRGDPRDEGAVIFRGKGIDACQAPSLNTLSAWESSPYEAVGVYFGGRARACPNQHYLSRRWLTGAKDLGWRVLPVYVGSQSPCVSASHKRGFSISDDEPWDQGIEEGEDAVRRASALGIASRSPIYLDMEAYNYRDADCARVTLSFIRGFSRAVGHLGYIPGFYSSANAGVRHMDNARRDGRSSLPEVMWFARWRVSPSTTGEPNLGSRAWTPHRRIHQYAGNVTETYGGRTLNIDRNQIDAPVAIIR</sequence>
<dbReference type="SUPFAM" id="SSF51445">
    <property type="entry name" value="(Trans)glycosidases"/>
    <property type="match status" value="1"/>
</dbReference>
<organism evidence="3 4">
    <name type="scientific">Streptomyces netropsis</name>
    <name type="common">Streptoverticillium netropsis</name>
    <dbReference type="NCBI Taxonomy" id="55404"/>
    <lineage>
        <taxon>Bacteria</taxon>
        <taxon>Bacillati</taxon>
        <taxon>Actinomycetota</taxon>
        <taxon>Actinomycetes</taxon>
        <taxon>Kitasatosporales</taxon>
        <taxon>Streptomycetaceae</taxon>
        <taxon>Streptomyces</taxon>
    </lineage>
</organism>
<protein>
    <recommendedName>
        <fullName evidence="2">Rv2525c-like glycoside hydrolase-like domain-containing protein</fullName>
    </recommendedName>
</protein>
<dbReference type="Proteomes" id="UP000556436">
    <property type="component" value="Unassembled WGS sequence"/>
</dbReference>
<feature type="domain" description="Rv2525c-like glycoside hydrolase-like" evidence="2">
    <location>
        <begin position="61"/>
        <end position="270"/>
    </location>
</feature>
<keyword evidence="4" id="KW-1185">Reference proteome</keyword>
<accession>A0A7W7LI18</accession>
<feature type="chain" id="PRO_5031087983" description="Rv2525c-like glycoside hydrolase-like domain-containing protein" evidence="1">
    <location>
        <begin position="31"/>
        <end position="279"/>
    </location>
</feature>
<evidence type="ECO:0000256" key="1">
    <source>
        <dbReference type="SAM" id="SignalP"/>
    </source>
</evidence>
<proteinExistence type="predicted"/>
<dbReference type="InterPro" id="IPR017853">
    <property type="entry name" value="GH"/>
</dbReference>
<evidence type="ECO:0000313" key="4">
    <source>
        <dbReference type="Proteomes" id="UP000556436"/>
    </source>
</evidence>
<dbReference type="AlphaFoldDB" id="A0A7W7LI18"/>
<feature type="signal peptide" evidence="1">
    <location>
        <begin position="1"/>
        <end position="30"/>
    </location>
</feature>
<reference evidence="3 4" key="1">
    <citation type="submission" date="2020-08" db="EMBL/GenBank/DDBJ databases">
        <title>Genomic Encyclopedia of Type Strains, Phase III (KMG-III): the genomes of soil and plant-associated and newly described type strains.</title>
        <authorList>
            <person name="Whitman W."/>
        </authorList>
    </citation>
    <scope>NUCLEOTIDE SEQUENCE [LARGE SCALE GENOMIC DNA]</scope>
    <source>
        <strain evidence="3 4">CECT 3265</strain>
    </source>
</reference>
<dbReference type="EMBL" id="JACHJG010000021">
    <property type="protein sequence ID" value="MBB4890590.1"/>
    <property type="molecule type" value="Genomic_DNA"/>
</dbReference>
<comment type="caution">
    <text evidence="3">The sequence shown here is derived from an EMBL/GenBank/DDBJ whole genome shotgun (WGS) entry which is preliminary data.</text>
</comment>
<evidence type="ECO:0000313" key="3">
    <source>
        <dbReference type="EMBL" id="MBB4890590.1"/>
    </source>
</evidence>